<dbReference type="Gene3D" id="1.10.420.10">
    <property type="entry name" value="Peroxidase, domain 2"/>
    <property type="match status" value="1"/>
</dbReference>
<comment type="cofactor">
    <cofactor evidence="13">
        <name>heme b</name>
        <dbReference type="ChEBI" id="CHEBI:60344"/>
    </cofactor>
    <text evidence="13">Binds 1 heme b (iron(II)-protoporphyrin IX) group per subunit.</text>
</comment>
<evidence type="ECO:0000256" key="4">
    <source>
        <dbReference type="ARBA" id="ARBA00022617"/>
    </source>
</evidence>
<dbReference type="PROSITE" id="PS00436">
    <property type="entry name" value="PEROXIDASE_2"/>
    <property type="match status" value="1"/>
</dbReference>
<evidence type="ECO:0000313" key="20">
    <source>
        <dbReference type="Proteomes" id="UP001153555"/>
    </source>
</evidence>
<reference evidence="19" key="1">
    <citation type="submission" date="2019-12" db="EMBL/GenBank/DDBJ databases">
        <authorList>
            <person name="Scholes J."/>
        </authorList>
    </citation>
    <scope>NUCLEOTIDE SEQUENCE</scope>
</reference>
<feature type="binding site" evidence="12">
    <location>
        <position position="258"/>
    </location>
    <ligand>
        <name>substrate</name>
    </ligand>
</feature>
<feature type="disulfide bond" evidence="15">
    <location>
        <begin position="128"/>
        <end position="210"/>
    </location>
</feature>
<accession>A0A9N7RPW3</accession>
<feature type="binding site" evidence="13">
    <location>
        <position position="165"/>
    </location>
    <ligand>
        <name>Ca(2+)</name>
        <dbReference type="ChEBI" id="CHEBI:29108"/>
        <label>1</label>
    </ligand>
</feature>
<dbReference type="InterPro" id="IPR010255">
    <property type="entry name" value="Haem_peroxidase_sf"/>
</dbReference>
<evidence type="ECO:0000256" key="11">
    <source>
        <dbReference type="PIRSR" id="PIRSR600823-1"/>
    </source>
</evidence>
<gene>
    <name evidence="19" type="ORF">SHERM_03647</name>
</gene>
<comment type="catalytic activity">
    <reaction evidence="1">
        <text>2 a phenolic donor + H2O2 = 2 a phenolic radical donor + 2 H2O</text>
        <dbReference type="Rhea" id="RHEA:56136"/>
        <dbReference type="ChEBI" id="CHEBI:15377"/>
        <dbReference type="ChEBI" id="CHEBI:16240"/>
        <dbReference type="ChEBI" id="CHEBI:139520"/>
        <dbReference type="ChEBI" id="CHEBI:139521"/>
        <dbReference type="EC" id="1.11.1.7"/>
    </reaction>
</comment>
<keyword evidence="17" id="KW-1133">Transmembrane helix</keyword>
<dbReference type="OrthoDB" id="2113341at2759"/>
<evidence type="ECO:0000256" key="6">
    <source>
        <dbReference type="ARBA" id="ARBA00022837"/>
    </source>
</evidence>
<name>A0A9N7RPW3_STRHE</name>
<dbReference type="InterPro" id="IPR033905">
    <property type="entry name" value="Secretory_peroxidase"/>
</dbReference>
<dbReference type="FunFam" id="1.10.520.10:FF:000009">
    <property type="entry name" value="Peroxidase"/>
    <property type="match status" value="1"/>
</dbReference>
<feature type="binding site" description="axial binding residue" evidence="13">
    <location>
        <position position="288"/>
    </location>
    <ligand>
        <name>heme b</name>
        <dbReference type="ChEBI" id="CHEBI:60344"/>
    </ligand>
    <ligandPart>
        <name>Fe</name>
        <dbReference type="ChEBI" id="CHEBI:18248"/>
    </ligandPart>
</feature>
<comment type="similarity">
    <text evidence="16">Belongs to the peroxidase family.</text>
</comment>
<evidence type="ECO:0000256" key="10">
    <source>
        <dbReference type="ARBA" id="ARBA00023180"/>
    </source>
</evidence>
<feature type="disulfide bond" evidence="15">
    <location>
        <begin position="161"/>
        <end position="166"/>
    </location>
</feature>
<feature type="binding site" evidence="13">
    <location>
        <position position="184"/>
    </location>
    <ligand>
        <name>Ca(2+)</name>
        <dbReference type="ChEBI" id="CHEBI:29108"/>
        <label>1</label>
    </ligand>
</feature>
<evidence type="ECO:0000256" key="9">
    <source>
        <dbReference type="ARBA" id="ARBA00023157"/>
    </source>
</evidence>
<evidence type="ECO:0000256" key="14">
    <source>
        <dbReference type="PIRSR" id="PIRSR600823-4"/>
    </source>
</evidence>
<dbReference type="Gene3D" id="1.10.520.10">
    <property type="match status" value="1"/>
</dbReference>
<evidence type="ECO:0000256" key="13">
    <source>
        <dbReference type="PIRSR" id="PIRSR600823-3"/>
    </source>
</evidence>
<dbReference type="Pfam" id="PF00141">
    <property type="entry name" value="peroxidase"/>
    <property type="match status" value="1"/>
</dbReference>
<keyword evidence="17" id="KW-0472">Membrane</keyword>
<dbReference type="PANTHER" id="PTHR31517:SF48">
    <property type="entry name" value="PEROXIDASE 16-RELATED"/>
    <property type="match status" value="1"/>
</dbReference>
<keyword evidence="8 13" id="KW-0408">Iron</keyword>
<organism evidence="19 20">
    <name type="scientific">Striga hermonthica</name>
    <name type="common">Purple witchweed</name>
    <name type="synonym">Buchnera hermonthica</name>
    <dbReference type="NCBI Taxonomy" id="68872"/>
    <lineage>
        <taxon>Eukaryota</taxon>
        <taxon>Viridiplantae</taxon>
        <taxon>Streptophyta</taxon>
        <taxon>Embryophyta</taxon>
        <taxon>Tracheophyta</taxon>
        <taxon>Spermatophyta</taxon>
        <taxon>Magnoliopsida</taxon>
        <taxon>eudicotyledons</taxon>
        <taxon>Gunneridae</taxon>
        <taxon>Pentapetalae</taxon>
        <taxon>asterids</taxon>
        <taxon>lamiids</taxon>
        <taxon>Lamiales</taxon>
        <taxon>Orobanchaceae</taxon>
        <taxon>Buchnereae</taxon>
        <taxon>Striga</taxon>
    </lineage>
</organism>
<keyword evidence="7" id="KW-0560">Oxidoreductase</keyword>
<evidence type="ECO:0000256" key="3">
    <source>
        <dbReference type="ARBA" id="ARBA00022559"/>
    </source>
</evidence>
<keyword evidence="20" id="KW-1185">Reference proteome</keyword>
<evidence type="ECO:0000313" key="19">
    <source>
        <dbReference type="EMBL" id="CAA0836575.1"/>
    </source>
</evidence>
<keyword evidence="3 19" id="KW-0575">Peroxidase</keyword>
<keyword evidence="10" id="KW-0325">Glycoprotein</keyword>
<feature type="binding site" evidence="13">
    <location>
        <position position="167"/>
    </location>
    <ligand>
        <name>Ca(2+)</name>
        <dbReference type="ChEBI" id="CHEBI:29108"/>
        <label>1</label>
    </ligand>
</feature>
<evidence type="ECO:0000256" key="5">
    <source>
        <dbReference type="ARBA" id="ARBA00022723"/>
    </source>
</evidence>
<comment type="cofactor">
    <cofactor evidence="13">
        <name>Ca(2+)</name>
        <dbReference type="ChEBI" id="CHEBI:29108"/>
    </cofactor>
    <text evidence="13">Binds 2 calcium ions per subunit.</text>
</comment>
<dbReference type="InterPro" id="IPR002016">
    <property type="entry name" value="Haem_peroxidase"/>
</dbReference>
<dbReference type="PROSITE" id="PS50873">
    <property type="entry name" value="PEROXIDASE_4"/>
    <property type="match status" value="1"/>
</dbReference>
<evidence type="ECO:0000256" key="12">
    <source>
        <dbReference type="PIRSR" id="PIRSR600823-2"/>
    </source>
</evidence>
<proteinExistence type="inferred from homology"/>
<feature type="domain" description="Plant heme peroxidase family profile" evidence="18">
    <location>
        <begin position="118"/>
        <end position="439"/>
    </location>
</feature>
<feature type="disulfide bond" evidence="15">
    <location>
        <begin position="216"/>
        <end position="435"/>
    </location>
</feature>
<protein>
    <recommendedName>
        <fullName evidence="2">peroxidase</fullName>
        <ecNumber evidence="2">1.11.1.7</ecNumber>
    </recommendedName>
</protein>
<evidence type="ECO:0000256" key="17">
    <source>
        <dbReference type="SAM" id="Phobius"/>
    </source>
</evidence>
<feature type="transmembrane region" description="Helical" evidence="17">
    <location>
        <begin position="83"/>
        <end position="104"/>
    </location>
</feature>
<dbReference type="InterPro" id="IPR019794">
    <property type="entry name" value="Peroxidases_AS"/>
</dbReference>
<feature type="active site" description="Proton acceptor" evidence="11">
    <location>
        <position position="159"/>
    </location>
</feature>
<feature type="binding site" evidence="13">
    <location>
        <position position="160"/>
    </location>
    <ligand>
        <name>Ca(2+)</name>
        <dbReference type="ChEBI" id="CHEBI:29108"/>
        <label>1</label>
    </ligand>
</feature>
<dbReference type="SUPFAM" id="SSF48113">
    <property type="entry name" value="Heme-dependent peroxidases"/>
    <property type="match status" value="1"/>
</dbReference>
<feature type="binding site" evidence="13">
    <location>
        <position position="169"/>
    </location>
    <ligand>
        <name>Ca(2+)</name>
        <dbReference type="ChEBI" id="CHEBI:29108"/>
        <label>1</label>
    </ligand>
</feature>
<dbReference type="InterPro" id="IPR000823">
    <property type="entry name" value="Peroxidase_pln"/>
</dbReference>
<keyword evidence="5 13" id="KW-0479">Metal-binding</keyword>
<dbReference type="GO" id="GO:0140825">
    <property type="term" value="F:lactoperoxidase activity"/>
    <property type="evidence" value="ECO:0007669"/>
    <property type="project" value="UniProtKB-EC"/>
</dbReference>
<dbReference type="GO" id="GO:0046872">
    <property type="term" value="F:metal ion binding"/>
    <property type="evidence" value="ECO:0007669"/>
    <property type="project" value="UniProtKB-KW"/>
</dbReference>
<evidence type="ECO:0000256" key="15">
    <source>
        <dbReference type="PIRSR" id="PIRSR600823-5"/>
    </source>
</evidence>
<dbReference type="PANTHER" id="PTHR31517">
    <property type="match status" value="1"/>
</dbReference>
<evidence type="ECO:0000256" key="2">
    <source>
        <dbReference type="ARBA" id="ARBA00012313"/>
    </source>
</evidence>
<dbReference type="CDD" id="cd00693">
    <property type="entry name" value="secretory_peroxidase"/>
    <property type="match status" value="1"/>
</dbReference>
<evidence type="ECO:0000256" key="7">
    <source>
        <dbReference type="ARBA" id="ARBA00023002"/>
    </source>
</evidence>
<evidence type="ECO:0000256" key="16">
    <source>
        <dbReference type="RuleBase" id="RU004241"/>
    </source>
</evidence>
<dbReference type="PRINTS" id="PR00458">
    <property type="entry name" value="PEROXIDASE"/>
</dbReference>
<dbReference type="EC" id="1.11.1.7" evidence="2"/>
<keyword evidence="6 13" id="KW-0106">Calcium</keyword>
<evidence type="ECO:0000256" key="8">
    <source>
        <dbReference type="ARBA" id="ARBA00023004"/>
    </source>
</evidence>
<feature type="site" description="Transition state stabilizer" evidence="14">
    <location>
        <position position="155"/>
    </location>
</feature>
<dbReference type="GO" id="GO:0042744">
    <property type="term" value="P:hydrogen peroxide catabolic process"/>
    <property type="evidence" value="ECO:0007669"/>
    <property type="project" value="InterPro"/>
</dbReference>
<keyword evidence="17" id="KW-0812">Transmembrane</keyword>
<dbReference type="EMBL" id="CACSLK010030184">
    <property type="protein sequence ID" value="CAA0836575.1"/>
    <property type="molecule type" value="Genomic_DNA"/>
</dbReference>
<sequence>MQVEFISKSRPNFESSPFALELVLFPRVPNRLSHIENAELDNSLSSAVSIAICSLTLQTSLSLSTPETIFSLKLKMSSAKIDVRSPAFPLLFLAAIIFIIGGGLPRVSSQNSTSIEQIFQYDSYRETCPDAEKIVWSKMADIVSGNENATAQLLRLLFHDCFIQGCDASVMLNDTMGMPNQTTERHADPNKTLKGFDFVDEVKELVESECPGVVSCADILVLATRDAIALSGGPYYPAFTGRKDSTRYYTAEATEEIPRPNSNISETLRLFARRGFDERETVALLGSHNIGRINCGFIESRINMFDNGGIPLDFLREMRTTCQVPTRSMSNLENKIKAKRIYETSRSMQYYEGLSSSSGQLPGGGFGNHYYRALIKGRGILTADQELMANEQTAIAVFEYAEDAAKFRLEFAGAMVKLSNLNVLVGPAGEVRRTCSSVNSS</sequence>
<dbReference type="PRINTS" id="PR00461">
    <property type="entry name" value="PLPEROXIDASE"/>
</dbReference>
<keyword evidence="9 15" id="KW-1015">Disulfide bond</keyword>
<comment type="caution">
    <text evidence="19">The sequence shown here is derived from an EMBL/GenBank/DDBJ whole genome shotgun (WGS) entry which is preliminary data.</text>
</comment>
<dbReference type="GO" id="GO:0020037">
    <property type="term" value="F:heme binding"/>
    <property type="evidence" value="ECO:0007669"/>
    <property type="project" value="InterPro"/>
</dbReference>
<evidence type="ECO:0000256" key="1">
    <source>
        <dbReference type="ARBA" id="ARBA00000189"/>
    </source>
</evidence>
<dbReference type="Proteomes" id="UP001153555">
    <property type="component" value="Unassembled WGS sequence"/>
</dbReference>
<dbReference type="GO" id="GO:0006979">
    <property type="term" value="P:response to oxidative stress"/>
    <property type="evidence" value="ECO:0007669"/>
    <property type="project" value="InterPro"/>
</dbReference>
<keyword evidence="4" id="KW-0349">Heme</keyword>
<evidence type="ECO:0000259" key="18">
    <source>
        <dbReference type="PROSITE" id="PS50873"/>
    </source>
</evidence>
<dbReference type="AlphaFoldDB" id="A0A9N7RPW3"/>